<dbReference type="OrthoDB" id="5296692at2"/>
<sequence length="67" mass="7793">MAMFKNTQYVSDFTLFMDDYLVKNPEVAQGQLEGRALLWDKAPLDLDEHLRAIASKVQQKPYPYQTN</sequence>
<dbReference type="AlphaFoldDB" id="A0A3S8ZRA4"/>
<dbReference type="InterPro" id="IPR021853">
    <property type="entry name" value="DUF3460"/>
</dbReference>
<accession>A0A3S8ZRA4</accession>
<name>A0A3S8ZRA4_9NEIS</name>
<dbReference type="EMBL" id="CP034433">
    <property type="protein sequence ID" value="AZN35951.1"/>
    <property type="molecule type" value="Genomic_DNA"/>
</dbReference>
<gene>
    <name evidence="1" type="ORF">EJO50_05310</name>
</gene>
<dbReference type="Proteomes" id="UP000282438">
    <property type="component" value="Chromosome"/>
</dbReference>
<evidence type="ECO:0000313" key="2">
    <source>
        <dbReference type="Proteomes" id="UP000282438"/>
    </source>
</evidence>
<evidence type="ECO:0000313" key="1">
    <source>
        <dbReference type="EMBL" id="AZN35951.1"/>
    </source>
</evidence>
<protein>
    <submittedName>
        <fullName evidence="1">DUF3460 family protein</fullName>
    </submittedName>
</protein>
<dbReference type="KEGG" id="iod:EJO50_05310"/>
<reference evidence="1 2" key="1">
    <citation type="submission" date="2018-12" db="EMBL/GenBank/DDBJ databases">
        <title>Complete genome sequence of Iodobacter sp. H11R3.</title>
        <authorList>
            <person name="Bae J.-W."/>
        </authorList>
    </citation>
    <scope>NUCLEOTIDE SEQUENCE [LARGE SCALE GENOMIC DNA]</scope>
    <source>
        <strain evidence="1 2">H11R3</strain>
    </source>
</reference>
<dbReference type="Pfam" id="PF11943">
    <property type="entry name" value="DUF3460"/>
    <property type="match status" value="1"/>
</dbReference>
<organism evidence="1 2">
    <name type="scientific">Iodobacter ciconiae</name>
    <dbReference type="NCBI Taxonomy" id="2496266"/>
    <lineage>
        <taxon>Bacteria</taxon>
        <taxon>Pseudomonadati</taxon>
        <taxon>Pseudomonadota</taxon>
        <taxon>Betaproteobacteria</taxon>
        <taxon>Neisseriales</taxon>
        <taxon>Chitinibacteraceae</taxon>
        <taxon>Iodobacter</taxon>
    </lineage>
</organism>
<proteinExistence type="predicted"/>
<keyword evidence="2" id="KW-1185">Reference proteome</keyword>